<feature type="compositionally biased region" description="Polar residues" evidence="1">
    <location>
        <begin position="398"/>
        <end position="414"/>
    </location>
</feature>
<feature type="compositionally biased region" description="Basic and acidic residues" evidence="1">
    <location>
        <begin position="312"/>
        <end position="322"/>
    </location>
</feature>
<sequence>MHNLPEKSLQTAVQTPDRSRWVKEDGLMQDRLEKVTRSPTVAIGWVCTKEDGYPRALKKFPTLEHDYGSLPKHTVGLYVRLKDDRRSDNELEIFHSWLSIPIPIWDGTANKFDWERLGVLAEWYNPHKLRIYICDATTGIRDTVWDRLQKVDCDEEYLDPHFVHPLILDLVYDLWAKALVAAEDQDFTRTERSVADEDLSMEDFARTTMSNSKFCVRLRAITEAMSRMADAHEDLRESVDACNALDFRRADTTYQNTQIKLAISYEVFKNLEWRCQSHRERVQQHLDEVYCAKRRLQNAWASSKSNKGIPKTSEDSSEKTVSVEDDGSNKDSGQQGKNGKRPQSHKQTSRSFAAGELSDSSSITVTSGEAPDGPLAGKLSTESPAQKPEEDDVEDVRSTQPRSQLSFSNRSPPTWRSKAGSLLDRAKQLSRSNPALLQNQSDQPRLQGSTSKVPSPLGQSDSATSMSPITRELHDFIYGRPAPPPRPKGSPSHQFPPPASTPSCRPFDLPRKPRDKSRLPSTQPRRQDSPSHQHSHGHTRLPRKTLLQAVKELRAKSSSSESGPPGEHSPPRPKSRDKDSRGESKPPSEHSPPPQQPPDPSPRNTSSEPSNSHDTPAPPKNDTANKSRPSPKPYTTVFDTPPKDTRRFPSRIPSGPTSPNFSSPNDEPLMRYPSRVPRNPALKDFKPPPPPLPPAPANQLPSSRLPLPPQQPFSPPSPPLNAGSMELPAFSPLNRSPPLRRGSSKGRSGSLRTPTTTTTMSQRGGTSATTAATATRGRGTGRSNTITGSGIPTPTATPSSRGRGRGGAAASASKNRDNPRGDGEFHYWRDGDIRTGSLGQSPPTLTGREKVRGVGDSGERGPRRDEEVGEEARMI</sequence>
<feature type="compositionally biased region" description="Pro residues" evidence="1">
    <location>
        <begin position="706"/>
        <end position="719"/>
    </location>
</feature>
<proteinExistence type="predicted"/>
<evidence type="ECO:0000256" key="1">
    <source>
        <dbReference type="SAM" id="MobiDB-lite"/>
    </source>
</evidence>
<feature type="compositionally biased region" description="Polar residues" evidence="1">
    <location>
        <begin position="358"/>
        <end position="367"/>
    </location>
</feature>
<feature type="compositionally biased region" description="Pro residues" evidence="1">
    <location>
        <begin position="687"/>
        <end position="696"/>
    </location>
</feature>
<feature type="compositionally biased region" description="Low complexity" evidence="1">
    <location>
        <begin position="556"/>
        <end position="566"/>
    </location>
</feature>
<feature type="compositionally biased region" description="Basic and acidic residues" evidence="1">
    <location>
        <begin position="814"/>
        <end position="833"/>
    </location>
</feature>
<feature type="compositionally biased region" description="Polar residues" evidence="1">
    <location>
        <begin position="603"/>
        <end position="614"/>
    </location>
</feature>
<reference evidence="2 3" key="1">
    <citation type="submission" date="2024-04" db="EMBL/GenBank/DDBJ databases">
        <title>Phyllosticta paracitricarpa is synonymous to the EU quarantine fungus P. citricarpa based on phylogenomic analyses.</title>
        <authorList>
            <consortium name="Lawrence Berkeley National Laboratory"/>
            <person name="Van ingen-buijs V.A."/>
            <person name="Van westerhoven A.C."/>
            <person name="Haridas S."/>
            <person name="Skiadas P."/>
            <person name="Martin F."/>
            <person name="Groenewald J.Z."/>
            <person name="Crous P.W."/>
            <person name="Seidl M.F."/>
        </authorList>
    </citation>
    <scope>NUCLEOTIDE SEQUENCE [LARGE SCALE GENOMIC DNA]</scope>
    <source>
        <strain evidence="2 3">CBS 141358</strain>
    </source>
</reference>
<feature type="compositionally biased region" description="Basic and acidic residues" evidence="1">
    <location>
        <begin position="847"/>
        <end position="875"/>
    </location>
</feature>
<evidence type="ECO:0000313" key="2">
    <source>
        <dbReference type="EMBL" id="KAK7606243.1"/>
    </source>
</evidence>
<feature type="region of interest" description="Disordered" evidence="1">
    <location>
        <begin position="301"/>
        <end position="875"/>
    </location>
</feature>
<accession>A0ABR1MTG7</accession>
<organism evidence="2 3">
    <name type="scientific">Phyllosticta paracitricarpa</name>
    <dbReference type="NCBI Taxonomy" id="2016321"/>
    <lineage>
        <taxon>Eukaryota</taxon>
        <taxon>Fungi</taxon>
        <taxon>Dikarya</taxon>
        <taxon>Ascomycota</taxon>
        <taxon>Pezizomycotina</taxon>
        <taxon>Dothideomycetes</taxon>
        <taxon>Dothideomycetes incertae sedis</taxon>
        <taxon>Botryosphaeriales</taxon>
        <taxon>Phyllostictaceae</taxon>
        <taxon>Phyllosticta</taxon>
    </lineage>
</organism>
<gene>
    <name evidence="2" type="ORF">JOL62DRAFT_362744</name>
</gene>
<feature type="compositionally biased region" description="Polar residues" evidence="1">
    <location>
        <begin position="429"/>
        <end position="468"/>
    </location>
</feature>
<keyword evidence="3" id="KW-1185">Reference proteome</keyword>
<feature type="compositionally biased region" description="Basic and acidic residues" evidence="1">
    <location>
        <begin position="508"/>
        <end position="518"/>
    </location>
</feature>
<feature type="compositionally biased region" description="Basic residues" evidence="1">
    <location>
        <begin position="338"/>
        <end position="348"/>
    </location>
</feature>
<comment type="caution">
    <text evidence="2">The sequence shown here is derived from an EMBL/GenBank/DDBJ whole genome shotgun (WGS) entry which is preliminary data.</text>
</comment>
<feature type="compositionally biased region" description="Pro residues" evidence="1">
    <location>
        <begin position="589"/>
        <end position="601"/>
    </location>
</feature>
<name>A0ABR1MTG7_9PEZI</name>
<feature type="compositionally biased region" description="Low complexity" evidence="1">
    <location>
        <begin position="736"/>
        <end position="790"/>
    </location>
</feature>
<feature type="compositionally biased region" description="Basic residues" evidence="1">
    <location>
        <begin position="533"/>
        <end position="543"/>
    </location>
</feature>
<dbReference type="Proteomes" id="UP001367316">
    <property type="component" value="Unassembled WGS sequence"/>
</dbReference>
<feature type="compositionally biased region" description="Basic and acidic residues" evidence="1">
    <location>
        <begin position="574"/>
        <end position="588"/>
    </location>
</feature>
<evidence type="ECO:0000313" key="3">
    <source>
        <dbReference type="Proteomes" id="UP001367316"/>
    </source>
</evidence>
<dbReference type="EMBL" id="JBBPBF010000052">
    <property type="protein sequence ID" value="KAK7606243.1"/>
    <property type="molecule type" value="Genomic_DNA"/>
</dbReference>
<feature type="compositionally biased region" description="Polar residues" evidence="1">
    <location>
        <begin position="655"/>
        <end position="665"/>
    </location>
</feature>
<feature type="compositionally biased region" description="Pro residues" evidence="1">
    <location>
        <begin position="481"/>
        <end position="500"/>
    </location>
</feature>
<protein>
    <submittedName>
        <fullName evidence="2">Uncharacterized protein</fullName>
    </submittedName>
</protein>